<evidence type="ECO:0000256" key="9">
    <source>
        <dbReference type="ARBA" id="ARBA00054406"/>
    </source>
</evidence>
<proteinExistence type="inferred from homology"/>
<protein>
    <recommendedName>
        <fullName evidence="10">Agmatinase</fullName>
        <ecNumber evidence="10">3.5.3.11</ecNumber>
    </recommendedName>
    <alternativeName>
        <fullName evidence="10">Agmatine ureohydrolase</fullName>
        <shortName evidence="10">AUH</shortName>
    </alternativeName>
</protein>
<feature type="binding site" evidence="10">
    <location>
        <position position="234"/>
    </location>
    <ligand>
        <name>Mn(2+)</name>
        <dbReference type="ChEBI" id="CHEBI:29035"/>
    </ligand>
</feature>
<dbReference type="EMBL" id="PUJW01000001">
    <property type="protein sequence ID" value="NHB90873.1"/>
    <property type="molecule type" value="Genomic_DNA"/>
</dbReference>
<feature type="binding site" evidence="11">
    <location>
        <position position="128"/>
    </location>
    <ligand>
        <name>Mn(2+)</name>
        <dbReference type="ChEBI" id="CHEBI:29035"/>
        <label>1</label>
    </ligand>
</feature>
<dbReference type="GO" id="GO:0008783">
    <property type="term" value="F:agmatinase activity"/>
    <property type="evidence" value="ECO:0007669"/>
    <property type="project" value="UniProtKB-UniRule"/>
</dbReference>
<comment type="function">
    <text evidence="9 10">Catalyzes the formation of putrescine from agmatine.</text>
</comment>
<dbReference type="InterPro" id="IPR020855">
    <property type="entry name" value="Ureohydrolase_Mn_BS"/>
</dbReference>
<gene>
    <name evidence="10 12" type="primary">speB</name>
    <name evidence="12" type="ORF">C5469_01545</name>
</gene>
<keyword evidence="2 10" id="KW-0479">Metal-binding</keyword>
<comment type="similarity">
    <text evidence="1 10">Belongs to the arginase family. Agmatinase subfamily.</text>
</comment>
<accession>A0A7X5TG07</accession>
<dbReference type="GO" id="GO:0033389">
    <property type="term" value="P:putrescine biosynthetic process from arginine, via agmatine"/>
    <property type="evidence" value="ECO:0007669"/>
    <property type="project" value="TreeGrafter"/>
</dbReference>
<comment type="pathway">
    <text evidence="10">Amine and polyamine biosynthesis; putrescine biosynthesis via agmatine pathway; putrescine from agmatine: step 1/1.</text>
</comment>
<keyword evidence="7 10" id="KW-0464">Manganese</keyword>
<dbReference type="Gene3D" id="3.40.800.10">
    <property type="entry name" value="Ureohydrolase domain"/>
    <property type="match status" value="1"/>
</dbReference>
<evidence type="ECO:0000313" key="13">
    <source>
        <dbReference type="Proteomes" id="UP000591844"/>
    </source>
</evidence>
<dbReference type="PIRSF" id="PIRSF036979">
    <property type="entry name" value="Arginase"/>
    <property type="match status" value="1"/>
</dbReference>
<evidence type="ECO:0000256" key="8">
    <source>
        <dbReference type="ARBA" id="ARBA00050304"/>
    </source>
</evidence>
<organism evidence="12 13">
    <name type="scientific">Photorhabdus cinerea</name>
    <dbReference type="NCBI Taxonomy" id="471575"/>
    <lineage>
        <taxon>Bacteria</taxon>
        <taxon>Pseudomonadati</taxon>
        <taxon>Pseudomonadota</taxon>
        <taxon>Gammaproteobacteria</taxon>
        <taxon>Enterobacterales</taxon>
        <taxon>Morganellaceae</taxon>
        <taxon>Photorhabdus</taxon>
    </lineage>
</organism>
<feature type="binding site" evidence="10">
    <location>
        <position position="151"/>
    </location>
    <ligand>
        <name>Mn(2+)</name>
        <dbReference type="ChEBI" id="CHEBI:29035"/>
    </ligand>
</feature>
<comment type="caution">
    <text evidence="12">The sequence shown here is derived from an EMBL/GenBank/DDBJ whole genome shotgun (WGS) entry which is preliminary data.</text>
</comment>
<dbReference type="CDD" id="cd11592">
    <property type="entry name" value="Agmatinase_PAH"/>
    <property type="match status" value="1"/>
</dbReference>
<evidence type="ECO:0000256" key="5">
    <source>
        <dbReference type="ARBA" id="ARBA00023066"/>
    </source>
</evidence>
<keyword evidence="6 10" id="KW-0620">Polyamine biosynthesis</keyword>
<keyword evidence="3 10" id="KW-0378">Hydrolase</keyword>
<evidence type="ECO:0000256" key="1">
    <source>
        <dbReference type="ARBA" id="ARBA00009227"/>
    </source>
</evidence>
<feature type="binding site" evidence="11">
    <location>
        <position position="155"/>
    </location>
    <ligand>
        <name>Mn(2+)</name>
        <dbReference type="ChEBI" id="CHEBI:29035"/>
        <label>1</label>
    </ligand>
</feature>
<reference evidence="12 13" key="1">
    <citation type="submission" date="2018-02" db="EMBL/GenBank/DDBJ databases">
        <authorList>
            <person name="Machado R.A."/>
        </authorList>
    </citation>
    <scope>NUCLEOTIDE SEQUENCE [LARGE SCALE GENOMIC DNA]</scope>
    <source>
        <strain evidence="12 13">DSM 19724</strain>
    </source>
</reference>
<feature type="binding site" evidence="11">
    <location>
        <position position="153"/>
    </location>
    <ligand>
        <name>Mn(2+)</name>
        <dbReference type="ChEBI" id="CHEBI:29035"/>
        <label>1</label>
    </ligand>
</feature>
<keyword evidence="13" id="KW-1185">Reference proteome</keyword>
<dbReference type="PROSITE" id="PS51409">
    <property type="entry name" value="ARGINASE_2"/>
    <property type="match status" value="1"/>
</dbReference>
<evidence type="ECO:0000256" key="10">
    <source>
        <dbReference type="HAMAP-Rule" id="MF_01418"/>
    </source>
</evidence>
<dbReference type="PANTHER" id="PTHR11358">
    <property type="entry name" value="ARGINASE/AGMATINASE"/>
    <property type="match status" value="1"/>
</dbReference>
<evidence type="ECO:0000256" key="3">
    <source>
        <dbReference type="ARBA" id="ARBA00022801"/>
    </source>
</evidence>
<feature type="binding site" evidence="10">
    <location>
        <position position="153"/>
    </location>
    <ligand>
        <name>Mn(2+)</name>
        <dbReference type="ChEBI" id="CHEBI:29035"/>
    </ligand>
</feature>
<dbReference type="PANTHER" id="PTHR11358:SF26">
    <property type="entry name" value="GUANIDINO ACID HYDROLASE, MITOCHONDRIAL"/>
    <property type="match status" value="1"/>
</dbReference>
<dbReference type="NCBIfam" id="NF002564">
    <property type="entry name" value="PRK02190.1"/>
    <property type="match status" value="1"/>
</dbReference>
<dbReference type="AlphaFoldDB" id="A0A7X5TG07"/>
<dbReference type="InterPro" id="IPR023694">
    <property type="entry name" value="Agmatinase"/>
</dbReference>
<keyword evidence="5 10" id="KW-0745">Spermidine biosynthesis</keyword>
<dbReference type="RefSeq" id="WP_166301320.1">
    <property type="nucleotide sequence ID" value="NZ_CAWPIB010000001.1"/>
</dbReference>
<evidence type="ECO:0000256" key="2">
    <source>
        <dbReference type="ARBA" id="ARBA00022723"/>
    </source>
</evidence>
<dbReference type="HAMAP" id="MF_01418">
    <property type="entry name" value="SpeB"/>
    <property type="match status" value="1"/>
</dbReference>
<dbReference type="InterPro" id="IPR005925">
    <property type="entry name" value="Agmatinase-rel"/>
</dbReference>
<feature type="binding site" evidence="11">
    <location>
        <position position="234"/>
    </location>
    <ligand>
        <name>Mn(2+)</name>
        <dbReference type="ChEBI" id="CHEBI:29035"/>
        <label>2</label>
    </ligand>
</feature>
<dbReference type="InterPro" id="IPR006035">
    <property type="entry name" value="Ureohydrolase"/>
</dbReference>
<dbReference type="EC" id="3.5.3.11" evidence="10"/>
<dbReference type="FunFam" id="3.40.800.10:FF:000001">
    <property type="entry name" value="Agmatinase"/>
    <property type="match status" value="1"/>
</dbReference>
<dbReference type="InterPro" id="IPR023696">
    <property type="entry name" value="Ureohydrolase_dom_sf"/>
</dbReference>
<feature type="binding site" evidence="10">
    <location>
        <position position="128"/>
    </location>
    <ligand>
        <name>Mn(2+)</name>
        <dbReference type="ChEBI" id="CHEBI:29035"/>
    </ligand>
</feature>
<feature type="binding site" evidence="10">
    <location>
        <position position="155"/>
    </location>
    <ligand>
        <name>Mn(2+)</name>
        <dbReference type="ChEBI" id="CHEBI:29035"/>
    </ligand>
</feature>
<evidence type="ECO:0000256" key="4">
    <source>
        <dbReference type="ARBA" id="ARBA00023023"/>
    </source>
</evidence>
<evidence type="ECO:0000256" key="6">
    <source>
        <dbReference type="ARBA" id="ARBA00023115"/>
    </source>
</evidence>
<evidence type="ECO:0000313" key="12">
    <source>
        <dbReference type="EMBL" id="NHB90873.1"/>
    </source>
</evidence>
<feature type="binding site" evidence="11">
    <location>
        <position position="232"/>
    </location>
    <ligand>
        <name>Mn(2+)</name>
        <dbReference type="ChEBI" id="CHEBI:29035"/>
        <label>2</label>
    </ligand>
</feature>
<dbReference type="NCBIfam" id="TIGR01230">
    <property type="entry name" value="agmatinase"/>
    <property type="match status" value="1"/>
</dbReference>
<sequence>MTISTLGNQQDNSLVSNAFGFLRFPLNFQPYSSDAEWVITGVPFDMATSGRSGSRHGPAAIRQVSTNLAWESRRWPWDFKLRNHLNVVDCGDLVFDFGDAQDMSNKLQDHAERVLASGKRMLSFGGDHFITLPLLRAHAKHFGKMALVHFDAHSDTYPNGSKFDHGTMFYHAPNEGLIDPHHSVQIGIRTEHGQDDGFTVLDAAQVNERSVDDLLAQIKETVGDMPVYLTFDIDCIDPAFAPGTGTPVIGGLTTDRVLKLLRGLQPLNIVGMDVVEVAPAYDQSEITALAGATVALEMLYLQAAKKII</sequence>
<dbReference type="UniPathway" id="UPA00534">
    <property type="reaction ID" value="UER00287"/>
</dbReference>
<dbReference type="SUPFAM" id="SSF52768">
    <property type="entry name" value="Arginase/deacetylase"/>
    <property type="match status" value="1"/>
</dbReference>
<feature type="binding site" evidence="10">
    <location>
        <position position="232"/>
    </location>
    <ligand>
        <name>Mn(2+)</name>
        <dbReference type="ChEBI" id="CHEBI:29035"/>
    </ligand>
</feature>
<dbReference type="Proteomes" id="UP000591844">
    <property type="component" value="Unassembled WGS sequence"/>
</dbReference>
<dbReference type="GO" id="GO:0008295">
    <property type="term" value="P:spermidine biosynthetic process"/>
    <property type="evidence" value="ECO:0007669"/>
    <property type="project" value="UniProtKB-UniRule"/>
</dbReference>
<dbReference type="GO" id="GO:0030145">
    <property type="term" value="F:manganese ion binding"/>
    <property type="evidence" value="ECO:0007669"/>
    <property type="project" value="InterPro"/>
</dbReference>
<evidence type="ECO:0000256" key="11">
    <source>
        <dbReference type="PIRSR" id="PIRSR036979-1"/>
    </source>
</evidence>
<feature type="binding site" evidence="11">
    <location>
        <position position="151"/>
    </location>
    <ligand>
        <name>Mn(2+)</name>
        <dbReference type="ChEBI" id="CHEBI:29035"/>
        <label>1</label>
    </ligand>
</feature>
<dbReference type="Pfam" id="PF00491">
    <property type="entry name" value="Arginase"/>
    <property type="match status" value="1"/>
</dbReference>
<name>A0A7X5TG07_9GAMM</name>
<comment type="cofactor">
    <cofactor evidence="11">
        <name>Mn(2+)</name>
        <dbReference type="ChEBI" id="CHEBI:29035"/>
    </cofactor>
    <text evidence="11">Binds 2 manganese ions per subunit.</text>
</comment>
<comment type="catalytic activity">
    <reaction evidence="8 10">
        <text>agmatine + H2O = urea + putrescine</text>
        <dbReference type="Rhea" id="RHEA:13929"/>
        <dbReference type="ChEBI" id="CHEBI:15377"/>
        <dbReference type="ChEBI" id="CHEBI:16199"/>
        <dbReference type="ChEBI" id="CHEBI:58145"/>
        <dbReference type="ChEBI" id="CHEBI:326268"/>
        <dbReference type="EC" id="3.5.3.11"/>
    </reaction>
</comment>
<evidence type="ECO:0000256" key="7">
    <source>
        <dbReference type="ARBA" id="ARBA00023211"/>
    </source>
</evidence>
<keyword evidence="4 10" id="KW-0661">Putrescine biosynthesis</keyword>
<dbReference type="PROSITE" id="PS01053">
    <property type="entry name" value="ARGINASE_1"/>
    <property type="match status" value="1"/>
</dbReference>